<evidence type="ECO:0000313" key="5">
    <source>
        <dbReference type="Proteomes" id="UP001498398"/>
    </source>
</evidence>
<accession>A0ABR1J243</accession>
<dbReference type="PANTHER" id="PTHR43861:SF3">
    <property type="entry name" value="PUTATIVE (AFU_ORTHOLOGUE AFUA_2G14390)-RELATED"/>
    <property type="match status" value="1"/>
</dbReference>
<keyword evidence="1" id="KW-0808">Transferase</keyword>
<organism evidence="4 5">
    <name type="scientific">Marasmiellus scandens</name>
    <dbReference type="NCBI Taxonomy" id="2682957"/>
    <lineage>
        <taxon>Eukaryota</taxon>
        <taxon>Fungi</taxon>
        <taxon>Dikarya</taxon>
        <taxon>Basidiomycota</taxon>
        <taxon>Agaricomycotina</taxon>
        <taxon>Agaricomycetes</taxon>
        <taxon>Agaricomycetidae</taxon>
        <taxon>Agaricales</taxon>
        <taxon>Marasmiineae</taxon>
        <taxon>Omphalotaceae</taxon>
        <taxon>Marasmiellus</taxon>
    </lineage>
</organism>
<comment type="caution">
    <text evidence="4">The sequence shown here is derived from an EMBL/GenBank/DDBJ whole genome shotgun (WGS) entry which is preliminary data.</text>
</comment>
<feature type="domain" description="Methyltransferase type 12" evidence="3">
    <location>
        <begin position="70"/>
        <end position="172"/>
    </location>
</feature>
<dbReference type="PANTHER" id="PTHR43861">
    <property type="entry name" value="TRANS-ACONITATE 2-METHYLTRANSFERASE-RELATED"/>
    <property type="match status" value="1"/>
</dbReference>
<reference evidence="4 5" key="1">
    <citation type="submission" date="2024-01" db="EMBL/GenBank/DDBJ databases">
        <title>A draft genome for the cacao thread blight pathogen Marasmiellus scandens.</title>
        <authorList>
            <person name="Baruah I.K."/>
            <person name="Leung J."/>
            <person name="Bukari Y."/>
            <person name="Amoako-Attah I."/>
            <person name="Meinhardt L.W."/>
            <person name="Bailey B.A."/>
            <person name="Cohen S.P."/>
        </authorList>
    </citation>
    <scope>NUCLEOTIDE SEQUENCE [LARGE SCALE GENOMIC DNA]</scope>
    <source>
        <strain evidence="4 5">GH-19</strain>
    </source>
</reference>
<dbReference type="CDD" id="cd02440">
    <property type="entry name" value="AdoMet_MTases"/>
    <property type="match status" value="1"/>
</dbReference>
<dbReference type="Pfam" id="PF08242">
    <property type="entry name" value="Methyltransf_12"/>
    <property type="match status" value="1"/>
</dbReference>
<gene>
    <name evidence="4" type="ORF">VKT23_015419</name>
</gene>
<feature type="region of interest" description="Disordered" evidence="2">
    <location>
        <begin position="182"/>
        <end position="228"/>
    </location>
</feature>
<dbReference type="EMBL" id="JBANRG010000052">
    <property type="protein sequence ID" value="KAK7444024.1"/>
    <property type="molecule type" value="Genomic_DNA"/>
</dbReference>
<dbReference type="InterPro" id="IPR013217">
    <property type="entry name" value="Methyltransf_12"/>
</dbReference>
<keyword evidence="5" id="KW-1185">Reference proteome</keyword>
<name>A0ABR1J243_9AGAR</name>
<dbReference type="SUPFAM" id="SSF53335">
    <property type="entry name" value="S-adenosyl-L-methionine-dependent methyltransferases"/>
    <property type="match status" value="1"/>
</dbReference>
<sequence length="293" mass="32221">MADKQTTNVDAVSNNGHGHDYAAANKEFFDKSPEYSESYDTNPVYIDTTSKIATEMLKTHPFNKETTRMMDFACGTGLVSRVFIPHVKSLVGVDISQGMLTQFDKRANELEANDKAKVRSVCIEIKGEEGELEKLGGEKFGVITCSMAFHHLSDLPKMTRILVSFLNPGGALMIADGQHGDSILGHAHGHGHDHGHGHHQQEHGHGHHQHEHGHGQHDHDHDPAEPIKPDSEAFEQVVAHQHGFTDGAVKELFEGAGLVDFTIRKEVARAKLWKDSDTEIVVFVAKGVKPLDA</sequence>
<feature type="compositionally biased region" description="Basic and acidic residues" evidence="2">
    <location>
        <begin position="190"/>
        <end position="204"/>
    </location>
</feature>
<dbReference type="Proteomes" id="UP001498398">
    <property type="component" value="Unassembled WGS sequence"/>
</dbReference>
<dbReference type="InterPro" id="IPR029063">
    <property type="entry name" value="SAM-dependent_MTases_sf"/>
</dbReference>
<proteinExistence type="predicted"/>
<feature type="compositionally biased region" description="Basic and acidic residues" evidence="2">
    <location>
        <begin position="212"/>
        <end position="228"/>
    </location>
</feature>
<evidence type="ECO:0000259" key="3">
    <source>
        <dbReference type="Pfam" id="PF08242"/>
    </source>
</evidence>
<protein>
    <recommendedName>
        <fullName evidence="3">Methyltransferase type 12 domain-containing protein</fullName>
    </recommendedName>
</protein>
<dbReference type="Gene3D" id="3.40.50.150">
    <property type="entry name" value="Vaccinia Virus protein VP39"/>
    <property type="match status" value="1"/>
</dbReference>
<evidence type="ECO:0000313" key="4">
    <source>
        <dbReference type="EMBL" id="KAK7444024.1"/>
    </source>
</evidence>
<evidence type="ECO:0000256" key="1">
    <source>
        <dbReference type="ARBA" id="ARBA00022679"/>
    </source>
</evidence>
<evidence type="ECO:0000256" key="2">
    <source>
        <dbReference type="SAM" id="MobiDB-lite"/>
    </source>
</evidence>